<feature type="domain" description="N-acetyltransferase" evidence="3">
    <location>
        <begin position="21"/>
        <end position="172"/>
    </location>
</feature>
<dbReference type="InterPro" id="IPR050832">
    <property type="entry name" value="Bact_Acetyltransf"/>
</dbReference>
<evidence type="ECO:0000256" key="2">
    <source>
        <dbReference type="ARBA" id="ARBA00023315"/>
    </source>
</evidence>
<dbReference type="OrthoDB" id="3389160at2"/>
<comment type="caution">
    <text evidence="4">The sequence shown here is derived from an EMBL/GenBank/DDBJ whole genome shotgun (WGS) entry which is preliminary data.</text>
</comment>
<keyword evidence="1 4" id="KW-0808">Transferase</keyword>
<dbReference type="InterPro" id="IPR016181">
    <property type="entry name" value="Acyl_CoA_acyltransferase"/>
</dbReference>
<evidence type="ECO:0000256" key="1">
    <source>
        <dbReference type="ARBA" id="ARBA00022679"/>
    </source>
</evidence>
<dbReference type="AlphaFoldDB" id="A0A4Y9SJ21"/>
<gene>
    <name evidence="4" type="ORF">E4L96_07675</name>
</gene>
<dbReference type="RefSeq" id="WP_135206628.1">
    <property type="nucleotide sequence ID" value="NZ_SPVF01000106.1"/>
</dbReference>
<protein>
    <submittedName>
        <fullName evidence="4">GNAT family N-acetyltransferase</fullName>
    </submittedName>
</protein>
<dbReference type="SUPFAM" id="SSF55729">
    <property type="entry name" value="Acyl-CoA N-acyltransferases (Nat)"/>
    <property type="match status" value="1"/>
</dbReference>
<dbReference type="EMBL" id="SPVF01000106">
    <property type="protein sequence ID" value="TFW22403.1"/>
    <property type="molecule type" value="Genomic_DNA"/>
</dbReference>
<dbReference type="PANTHER" id="PTHR43877">
    <property type="entry name" value="AMINOALKYLPHOSPHONATE N-ACETYLTRANSFERASE-RELATED-RELATED"/>
    <property type="match status" value="1"/>
</dbReference>
<dbReference type="PANTHER" id="PTHR43877:SF1">
    <property type="entry name" value="ACETYLTRANSFERASE"/>
    <property type="match status" value="1"/>
</dbReference>
<keyword evidence="5" id="KW-1185">Reference proteome</keyword>
<accession>A0A4Y9SJ21</accession>
<evidence type="ECO:0000259" key="3">
    <source>
        <dbReference type="PROSITE" id="PS51186"/>
    </source>
</evidence>
<name>A0A4Y9SJ21_9BURK</name>
<dbReference type="Proteomes" id="UP000298438">
    <property type="component" value="Unassembled WGS sequence"/>
</dbReference>
<organism evidence="4 5">
    <name type="scientific">Zemynaea arenosa</name>
    <dbReference type="NCBI Taxonomy" id="2561931"/>
    <lineage>
        <taxon>Bacteria</taxon>
        <taxon>Pseudomonadati</taxon>
        <taxon>Pseudomonadota</taxon>
        <taxon>Betaproteobacteria</taxon>
        <taxon>Burkholderiales</taxon>
        <taxon>Oxalobacteraceae</taxon>
        <taxon>Telluria group</taxon>
        <taxon>Zemynaea</taxon>
    </lineage>
</organism>
<reference evidence="4 5" key="1">
    <citation type="submission" date="2019-03" db="EMBL/GenBank/DDBJ databases">
        <title>Draft Genome Sequence of Massilia arenosa sp. nov., a Novel Massilia Species Isolated from a Sandy-loam Maize Soil.</title>
        <authorList>
            <person name="Raths R."/>
            <person name="Peta V."/>
            <person name="Bucking H."/>
        </authorList>
    </citation>
    <scope>NUCLEOTIDE SEQUENCE [LARGE SCALE GENOMIC DNA]</scope>
    <source>
        <strain evidence="4 5">MC02</strain>
    </source>
</reference>
<proteinExistence type="predicted"/>
<evidence type="ECO:0000313" key="5">
    <source>
        <dbReference type="Proteomes" id="UP000298438"/>
    </source>
</evidence>
<dbReference type="PROSITE" id="PS51186">
    <property type="entry name" value="GNAT"/>
    <property type="match status" value="1"/>
</dbReference>
<dbReference type="InterPro" id="IPR000182">
    <property type="entry name" value="GNAT_dom"/>
</dbReference>
<dbReference type="CDD" id="cd04301">
    <property type="entry name" value="NAT_SF"/>
    <property type="match status" value="1"/>
</dbReference>
<dbReference type="Pfam" id="PF00583">
    <property type="entry name" value="Acetyltransf_1"/>
    <property type="match status" value="1"/>
</dbReference>
<sequence>MNIVTVTPAMLAGRTNELSALLIDCVRNGSSVGFLRTIDAAEASAYWDAVRAAMESGCRVLLIAEHAGQLQGTVQLDFCLKPNGVNRAEIQKLIVHTSARRRGVAAALMTKEEDVARERGRGLVYLDTEAGSPAEAFYLAQGYTCIGGLPEYACSPDGEWRANAIYYKTLFTRSAEKDMDSPRAAA</sequence>
<keyword evidence="2" id="KW-0012">Acyltransferase</keyword>
<dbReference type="GO" id="GO:0016747">
    <property type="term" value="F:acyltransferase activity, transferring groups other than amino-acyl groups"/>
    <property type="evidence" value="ECO:0007669"/>
    <property type="project" value="InterPro"/>
</dbReference>
<evidence type="ECO:0000313" key="4">
    <source>
        <dbReference type="EMBL" id="TFW22403.1"/>
    </source>
</evidence>
<dbReference type="Gene3D" id="3.40.630.30">
    <property type="match status" value="1"/>
</dbReference>